<evidence type="ECO:0000313" key="7">
    <source>
        <dbReference type="EMBL" id="RAK19283.1"/>
    </source>
</evidence>
<dbReference type="AlphaFoldDB" id="A0A327YEI0"/>
<dbReference type="InterPro" id="IPR037518">
    <property type="entry name" value="MPN"/>
</dbReference>
<evidence type="ECO:0000259" key="6">
    <source>
        <dbReference type="PROSITE" id="PS50249"/>
    </source>
</evidence>
<evidence type="ECO:0000256" key="3">
    <source>
        <dbReference type="ARBA" id="ARBA00022801"/>
    </source>
</evidence>
<dbReference type="CDD" id="cd08071">
    <property type="entry name" value="MPN_DUF2466"/>
    <property type="match status" value="1"/>
</dbReference>
<dbReference type="SUPFAM" id="SSF102712">
    <property type="entry name" value="JAB1/MPN domain"/>
    <property type="match status" value="1"/>
</dbReference>
<evidence type="ECO:0000256" key="4">
    <source>
        <dbReference type="ARBA" id="ARBA00022833"/>
    </source>
</evidence>
<evidence type="ECO:0000313" key="8">
    <source>
        <dbReference type="Proteomes" id="UP000249165"/>
    </source>
</evidence>
<dbReference type="InterPro" id="IPR020891">
    <property type="entry name" value="UPF0758_CS"/>
</dbReference>
<dbReference type="InterPro" id="IPR001405">
    <property type="entry name" value="UPF0758"/>
</dbReference>
<evidence type="ECO:0000256" key="1">
    <source>
        <dbReference type="ARBA" id="ARBA00022670"/>
    </source>
</evidence>
<keyword evidence="4" id="KW-0862">Zinc</keyword>
<keyword evidence="5" id="KW-0482">Metalloprotease</keyword>
<dbReference type="GO" id="GO:0046872">
    <property type="term" value="F:metal ion binding"/>
    <property type="evidence" value="ECO:0007669"/>
    <property type="project" value="UniProtKB-KW"/>
</dbReference>
<keyword evidence="8" id="KW-1185">Reference proteome</keyword>
<dbReference type="EMBL" id="QLMG01000009">
    <property type="protein sequence ID" value="RAK19283.1"/>
    <property type="molecule type" value="Genomic_DNA"/>
</dbReference>
<keyword evidence="1" id="KW-0645">Protease</keyword>
<dbReference type="PROSITE" id="PS01302">
    <property type="entry name" value="UPF0758"/>
    <property type="match status" value="1"/>
</dbReference>
<evidence type="ECO:0000256" key="2">
    <source>
        <dbReference type="ARBA" id="ARBA00022723"/>
    </source>
</evidence>
<sequence>MSTGTVDHVPVCPREVIKRALLLNASALILIHNHPSGDPTPSEADLSMTKEIQKGCKYLGLTLHDHIIVGAGTELSLRALGKL</sequence>
<protein>
    <submittedName>
        <fullName evidence="7">DNA repair protein RadC</fullName>
    </submittedName>
</protein>
<feature type="domain" description="MPN" evidence="6">
    <location>
        <begin position="1"/>
        <end position="83"/>
    </location>
</feature>
<dbReference type="GO" id="GO:0008237">
    <property type="term" value="F:metallopeptidase activity"/>
    <property type="evidence" value="ECO:0007669"/>
    <property type="project" value="UniProtKB-KW"/>
</dbReference>
<keyword evidence="2" id="KW-0479">Metal-binding</keyword>
<dbReference type="PROSITE" id="PS50249">
    <property type="entry name" value="MPN"/>
    <property type="match status" value="1"/>
</dbReference>
<dbReference type="InterPro" id="IPR025657">
    <property type="entry name" value="RadC_JAB"/>
</dbReference>
<reference evidence="7 8" key="1">
    <citation type="submission" date="2018-06" db="EMBL/GenBank/DDBJ databases">
        <title>Genomic Encyclopedia of Archaeal and Bacterial Type Strains, Phase II (KMG-II): from individual species to whole genera.</title>
        <authorList>
            <person name="Goeker M."/>
        </authorList>
    </citation>
    <scope>NUCLEOTIDE SEQUENCE [LARGE SCALE GENOMIC DNA]</scope>
    <source>
        <strain evidence="7 8">DSM 22011</strain>
    </source>
</reference>
<name>A0A327YEI0_9RHOB</name>
<dbReference type="PANTHER" id="PTHR30471">
    <property type="entry name" value="DNA REPAIR PROTEIN RADC"/>
    <property type="match status" value="1"/>
</dbReference>
<comment type="caution">
    <text evidence="7">The sequence shown here is derived from an EMBL/GenBank/DDBJ whole genome shotgun (WGS) entry which is preliminary data.</text>
</comment>
<dbReference type="PANTHER" id="PTHR30471:SF3">
    <property type="entry name" value="UPF0758 PROTEIN YEES-RELATED"/>
    <property type="match status" value="1"/>
</dbReference>
<dbReference type="Gene3D" id="3.40.140.10">
    <property type="entry name" value="Cytidine Deaminase, domain 2"/>
    <property type="match status" value="1"/>
</dbReference>
<organism evidence="7 8">
    <name type="scientific">Salipiger aestuarii</name>
    <dbReference type="NCBI Taxonomy" id="568098"/>
    <lineage>
        <taxon>Bacteria</taxon>
        <taxon>Pseudomonadati</taxon>
        <taxon>Pseudomonadota</taxon>
        <taxon>Alphaproteobacteria</taxon>
        <taxon>Rhodobacterales</taxon>
        <taxon>Roseobacteraceae</taxon>
        <taxon>Salipiger</taxon>
    </lineage>
</organism>
<proteinExistence type="predicted"/>
<dbReference type="GO" id="GO:0006508">
    <property type="term" value="P:proteolysis"/>
    <property type="evidence" value="ECO:0007669"/>
    <property type="project" value="UniProtKB-KW"/>
</dbReference>
<dbReference type="Proteomes" id="UP000249165">
    <property type="component" value="Unassembled WGS sequence"/>
</dbReference>
<evidence type="ECO:0000256" key="5">
    <source>
        <dbReference type="ARBA" id="ARBA00023049"/>
    </source>
</evidence>
<accession>A0A327YEI0</accession>
<dbReference type="Pfam" id="PF04002">
    <property type="entry name" value="RadC"/>
    <property type="match status" value="1"/>
</dbReference>
<gene>
    <name evidence="7" type="ORF">ATI53_100956</name>
</gene>
<keyword evidence="3" id="KW-0378">Hydrolase</keyword>